<feature type="region of interest" description="Disordered" evidence="1">
    <location>
        <begin position="25"/>
        <end position="137"/>
    </location>
</feature>
<feature type="compositionally biased region" description="Polar residues" evidence="1">
    <location>
        <begin position="47"/>
        <end position="73"/>
    </location>
</feature>
<dbReference type="AlphaFoldDB" id="A0A8K0DI58"/>
<evidence type="ECO:0000313" key="2">
    <source>
        <dbReference type="EMBL" id="KAF2904564.1"/>
    </source>
</evidence>
<feature type="compositionally biased region" description="Low complexity" evidence="1">
    <location>
        <begin position="113"/>
        <end position="127"/>
    </location>
</feature>
<dbReference type="OrthoDB" id="193931at2759"/>
<dbReference type="Proteomes" id="UP000801492">
    <property type="component" value="Unassembled WGS sequence"/>
</dbReference>
<name>A0A8K0DI58_IGNLU</name>
<gene>
    <name evidence="2" type="ORF">ILUMI_01611</name>
</gene>
<reference evidence="2" key="1">
    <citation type="submission" date="2019-08" db="EMBL/GenBank/DDBJ databases">
        <title>The genome of the North American firefly Photinus pyralis.</title>
        <authorList>
            <consortium name="Photinus pyralis genome working group"/>
            <person name="Fallon T.R."/>
            <person name="Sander Lower S.E."/>
            <person name="Weng J.-K."/>
        </authorList>
    </citation>
    <scope>NUCLEOTIDE SEQUENCE</scope>
    <source>
        <strain evidence="2">TRF0915ILg1</strain>
        <tissue evidence="2">Whole body</tissue>
    </source>
</reference>
<accession>A0A8K0DI58</accession>
<dbReference type="EMBL" id="VTPC01000736">
    <property type="protein sequence ID" value="KAF2904564.1"/>
    <property type="molecule type" value="Genomic_DNA"/>
</dbReference>
<feature type="compositionally biased region" description="Polar residues" evidence="1">
    <location>
        <begin position="128"/>
        <end position="137"/>
    </location>
</feature>
<evidence type="ECO:0000313" key="3">
    <source>
        <dbReference type="Proteomes" id="UP000801492"/>
    </source>
</evidence>
<dbReference type="Pfam" id="PF21122">
    <property type="entry name" value="KA1_BRSK"/>
    <property type="match status" value="2"/>
</dbReference>
<proteinExistence type="predicted"/>
<feature type="compositionally biased region" description="Low complexity" evidence="1">
    <location>
        <begin position="30"/>
        <end position="46"/>
    </location>
</feature>
<evidence type="ECO:0000256" key="1">
    <source>
        <dbReference type="SAM" id="MobiDB-lite"/>
    </source>
</evidence>
<organism evidence="2 3">
    <name type="scientific">Ignelater luminosus</name>
    <name type="common">Cucubano</name>
    <name type="synonym">Pyrophorus luminosus</name>
    <dbReference type="NCBI Taxonomy" id="2038154"/>
    <lineage>
        <taxon>Eukaryota</taxon>
        <taxon>Metazoa</taxon>
        <taxon>Ecdysozoa</taxon>
        <taxon>Arthropoda</taxon>
        <taxon>Hexapoda</taxon>
        <taxon>Insecta</taxon>
        <taxon>Pterygota</taxon>
        <taxon>Neoptera</taxon>
        <taxon>Endopterygota</taxon>
        <taxon>Coleoptera</taxon>
        <taxon>Polyphaga</taxon>
        <taxon>Elateriformia</taxon>
        <taxon>Elateroidea</taxon>
        <taxon>Elateridae</taxon>
        <taxon>Agrypninae</taxon>
        <taxon>Pyrophorini</taxon>
        <taxon>Ignelater</taxon>
    </lineage>
</organism>
<sequence length="354" mass="38330">MIGVSLSSPFIISWDTPCICLSGRHHSRRSPSTGSTHSSLSVHSPTRSSGASSPILFNSTTPTNTHAGMSSPVSPRASTHHSHRTSHGSPNTSLSVSQHSQPPPTPTHHRANSSGGTTTGPSLLSTLMSPETDTTSLVPGKISCSEKLTILHKPNLLGSNILTPMTPPGSPHSAAAASHHWRSRLNTIKNSFLGSPRFHRRKLQGINPSSEEVHLTPESSPELTKKSWFGSLMTTEKDETATTLVSGKPLATVKADLIHAFLSNSIEKLDNGRIWYKREKNNNDNDMLQIAELSHSVSSPMSFRVEYKRGSTAPAMFQRQVRFQVDIAAIPKQKGDNSKEPLYAITFTLLSGKK</sequence>
<keyword evidence="3" id="KW-1185">Reference proteome</keyword>
<protein>
    <submittedName>
        <fullName evidence="2">Uncharacterized protein</fullName>
    </submittedName>
</protein>
<comment type="caution">
    <text evidence="2">The sequence shown here is derived from an EMBL/GenBank/DDBJ whole genome shotgun (WGS) entry which is preliminary data.</text>
</comment>